<dbReference type="Gene3D" id="3.90.1150.10">
    <property type="entry name" value="Aspartate Aminotransferase, domain 1"/>
    <property type="match status" value="1"/>
</dbReference>
<dbReference type="RefSeq" id="WP_074864219.1">
    <property type="nucleotide sequence ID" value="NZ_FOAS01000001.1"/>
</dbReference>
<proteinExistence type="predicted"/>
<organism evidence="5 6">
    <name type="scientific">Atopomonas hussainii</name>
    <dbReference type="NCBI Taxonomy" id="1429083"/>
    <lineage>
        <taxon>Bacteria</taxon>
        <taxon>Pseudomonadati</taxon>
        <taxon>Pseudomonadota</taxon>
        <taxon>Gammaproteobacteria</taxon>
        <taxon>Pseudomonadales</taxon>
        <taxon>Pseudomonadaceae</taxon>
        <taxon>Atopomonas</taxon>
    </lineage>
</organism>
<evidence type="ECO:0000256" key="2">
    <source>
        <dbReference type="ARBA" id="ARBA00022576"/>
    </source>
</evidence>
<reference evidence="5 6" key="1">
    <citation type="submission" date="2016-10" db="EMBL/GenBank/DDBJ databases">
        <authorList>
            <person name="de Groot N.N."/>
        </authorList>
    </citation>
    <scope>NUCLEOTIDE SEQUENCE [LARGE SCALE GENOMIC DNA]</scope>
    <source>
        <strain evidence="5 6">JCM 19513</strain>
    </source>
</reference>
<keyword evidence="4" id="KW-0663">Pyridoxal phosphate</keyword>
<dbReference type="Proteomes" id="UP000185766">
    <property type="component" value="Unassembled WGS sequence"/>
</dbReference>
<sequence length="955" mass="103906">MDYRDYVRPKYVELMQALGLQQQFHRASGSQLFYRNADGAEVAVDDFLGGYGAALFGHNDPEFVSQYCQLLEAQIPFNAQMSVRGAAGELAHALSDALNAELNNRERYISTFSNSGAEAVEIAVKHAEYCRQKQLQEQFDALDYQLAQLSSGEQAYQLLDLASLDIPAGLLPASLDSATLRQLAEALRQHNLQVLQSAPVFVALKRSFHGKLVNTVQLTHGKQYRQPFARFGLQVDFLDPAQPEQFAQLQQRHQQAWLSLQACAEGWQLVRHAQSRIAAVLLEPIQGEGGINEFPAEFYLGVRRFSNQLQCPLIIDEVQAGFGRAGSLLASSQFNLQGDYYCLSKALGGGLAKIAVTLIRASHYQPDFSYIHSSTFAEDDVSCQIALSALRRLQANDGAMLKDIAHKGAYLKSALQELHTAYPEVIADVRGRGLLLGVELHDLSKTGSLVQISAQYNEALGYIIAGYLLQHEALRVAPSGSNSNVIRLEPPACISLAQIDRLIGALQRVCEHLRRRDSLPLAAGVCADQIPQLAERGEQFSTAAAPALNAHPAVVTKVAFINHLIDADMLSDVDPSLAPLSPEQKRSFIQRMAPERRSAPIGPVLIRSRLGTAVEFSLYPLCMDSNAMSAYLASGDLEPIRREISERIKDARADGCRVAGLGMYTSIVTNNAQALQINDVALTSGNALTIGMGLEAIEQGCQQQGLQLNRETAAVVGAAGNIASTYASLLSRQVDQLILIGSGRDGSLRRLEKTAQLIYADAARAVLQGNTHDDILADRLQRLSGFDRLLAEHANSPALGKQVFEFVAQHANATPFITLSNDLSTLQQARIVLCAANAAEPFLGAEHFAENSVVCDIAVPLNVVQSIGTQRPDVLYMHGGIMQTPLGDGLPAHVRAYLQHDQLYACMAESVLMGLNGTRQHFSYGDIDREQVQQIRALAAAHGFGLAQFKTANSL</sequence>
<gene>
    <name evidence="5" type="ORF">SAMN05216214_101207</name>
</gene>
<dbReference type="GO" id="GO:0030170">
    <property type="term" value="F:pyridoxal phosphate binding"/>
    <property type="evidence" value="ECO:0007669"/>
    <property type="project" value="InterPro"/>
</dbReference>
<dbReference type="EMBL" id="FOAS01000001">
    <property type="protein sequence ID" value="SEK24681.1"/>
    <property type="molecule type" value="Genomic_DNA"/>
</dbReference>
<dbReference type="Gene3D" id="3.40.640.10">
    <property type="entry name" value="Type I PLP-dependent aspartate aminotransferase-like (Major domain)"/>
    <property type="match status" value="1"/>
</dbReference>
<accession>A0A1H7FF22</accession>
<dbReference type="InterPro" id="IPR015422">
    <property type="entry name" value="PyrdxlP-dep_Trfase_small"/>
</dbReference>
<dbReference type="InterPro" id="IPR005814">
    <property type="entry name" value="Aminotrans_3"/>
</dbReference>
<name>A0A1H7FF22_9GAMM</name>
<dbReference type="InterPro" id="IPR015424">
    <property type="entry name" value="PyrdxlP-dep_Trfase"/>
</dbReference>
<evidence type="ECO:0000256" key="4">
    <source>
        <dbReference type="ARBA" id="ARBA00022898"/>
    </source>
</evidence>
<dbReference type="SUPFAM" id="SSF53383">
    <property type="entry name" value="PLP-dependent transferases"/>
    <property type="match status" value="1"/>
</dbReference>
<evidence type="ECO:0000313" key="6">
    <source>
        <dbReference type="Proteomes" id="UP000185766"/>
    </source>
</evidence>
<dbReference type="AlphaFoldDB" id="A0A1H7FF22"/>
<evidence type="ECO:0000256" key="1">
    <source>
        <dbReference type="ARBA" id="ARBA00001933"/>
    </source>
</evidence>
<dbReference type="Gene3D" id="3.40.50.720">
    <property type="entry name" value="NAD(P)-binding Rossmann-like Domain"/>
    <property type="match status" value="1"/>
</dbReference>
<dbReference type="InterPro" id="IPR015421">
    <property type="entry name" value="PyrdxlP-dep_Trfase_major"/>
</dbReference>
<dbReference type="InterPro" id="IPR050103">
    <property type="entry name" value="Class-III_PLP-dep_AT"/>
</dbReference>
<dbReference type="Pfam" id="PF00202">
    <property type="entry name" value="Aminotran_3"/>
    <property type="match status" value="1"/>
</dbReference>
<dbReference type="PANTHER" id="PTHR11986">
    <property type="entry name" value="AMINOTRANSFERASE CLASS III"/>
    <property type="match status" value="1"/>
</dbReference>
<dbReference type="GO" id="GO:0042802">
    <property type="term" value="F:identical protein binding"/>
    <property type="evidence" value="ECO:0007669"/>
    <property type="project" value="TreeGrafter"/>
</dbReference>
<protein>
    <submittedName>
        <fullName evidence="5">Aminotransferase class-III</fullName>
    </submittedName>
</protein>
<evidence type="ECO:0000313" key="5">
    <source>
        <dbReference type="EMBL" id="SEK24681.1"/>
    </source>
</evidence>
<dbReference type="PANTHER" id="PTHR11986:SF79">
    <property type="entry name" value="ACETYLORNITHINE AMINOTRANSFERASE, MITOCHONDRIAL"/>
    <property type="match status" value="1"/>
</dbReference>
<comment type="cofactor">
    <cofactor evidence="1">
        <name>pyridoxal 5'-phosphate</name>
        <dbReference type="ChEBI" id="CHEBI:597326"/>
    </cofactor>
</comment>
<keyword evidence="2 5" id="KW-0032">Aminotransferase</keyword>
<evidence type="ECO:0000256" key="3">
    <source>
        <dbReference type="ARBA" id="ARBA00022679"/>
    </source>
</evidence>
<keyword evidence="3 5" id="KW-0808">Transferase</keyword>
<dbReference type="GO" id="GO:0008483">
    <property type="term" value="F:transaminase activity"/>
    <property type="evidence" value="ECO:0007669"/>
    <property type="project" value="UniProtKB-KW"/>
</dbReference>
<keyword evidence="6" id="KW-1185">Reference proteome</keyword>